<keyword evidence="1" id="KW-0812">Transmembrane</keyword>
<dbReference type="InterPro" id="IPR019099">
    <property type="entry name" value="Uncharacterised_PGPGW_TM"/>
</dbReference>
<proteinExistence type="predicted"/>
<dbReference type="AlphaFoldDB" id="A0A839DUU7"/>
<reference evidence="2 3" key="1">
    <citation type="submission" date="2020-07" db="EMBL/GenBank/DDBJ databases">
        <title>Sequencing the genomes of 1000 actinobacteria strains.</title>
        <authorList>
            <person name="Klenk H.-P."/>
        </authorList>
    </citation>
    <scope>NUCLEOTIDE SEQUENCE [LARGE SCALE GENOMIC DNA]</scope>
    <source>
        <strain evidence="2 3">DSM 45975</strain>
    </source>
</reference>
<evidence type="ECO:0000256" key="1">
    <source>
        <dbReference type="SAM" id="Phobius"/>
    </source>
</evidence>
<feature type="transmembrane region" description="Helical" evidence="1">
    <location>
        <begin position="32"/>
        <end position="51"/>
    </location>
</feature>
<dbReference type="Proteomes" id="UP000569329">
    <property type="component" value="Unassembled WGS sequence"/>
</dbReference>
<accession>A0A839DUU7</accession>
<keyword evidence="1" id="KW-0472">Membrane</keyword>
<feature type="transmembrane region" description="Helical" evidence="1">
    <location>
        <begin position="7"/>
        <end position="26"/>
    </location>
</feature>
<keyword evidence="3" id="KW-1185">Reference proteome</keyword>
<comment type="caution">
    <text evidence="2">The sequence shown here is derived from an EMBL/GenBank/DDBJ whole genome shotgun (WGS) entry which is preliminary data.</text>
</comment>
<feature type="transmembrane region" description="Helical" evidence="1">
    <location>
        <begin position="72"/>
        <end position="104"/>
    </location>
</feature>
<dbReference type="Pfam" id="PF09656">
    <property type="entry name" value="PGPGW"/>
    <property type="match status" value="1"/>
</dbReference>
<protein>
    <submittedName>
        <fullName evidence="2">Uncharacterized protein (TIGR02611 family)</fullName>
    </submittedName>
</protein>
<keyword evidence="1" id="KW-1133">Transmembrane helix</keyword>
<dbReference type="EMBL" id="JACGWZ010000004">
    <property type="protein sequence ID" value="MBA8825762.1"/>
    <property type="molecule type" value="Genomic_DNA"/>
</dbReference>
<organism evidence="2 3">
    <name type="scientific">Halosaccharopolyspora lacisalsi</name>
    <dbReference type="NCBI Taxonomy" id="1000566"/>
    <lineage>
        <taxon>Bacteria</taxon>
        <taxon>Bacillati</taxon>
        <taxon>Actinomycetota</taxon>
        <taxon>Actinomycetes</taxon>
        <taxon>Pseudonocardiales</taxon>
        <taxon>Pseudonocardiaceae</taxon>
        <taxon>Halosaccharopolyspora</taxon>
    </lineage>
</organism>
<sequence length="116" mass="12883">MNTTYRVALGGFGGLVLIAGLTMVPYPGPGWLIVFAGLGLLATEFAWAHRVNTFAKHHYHRWMRWIARQHPVVKLAVMTATCAIVLVTLWLMGAFSLVGGWLGLRWGWLRSPLLIG</sequence>
<evidence type="ECO:0000313" key="3">
    <source>
        <dbReference type="Proteomes" id="UP000569329"/>
    </source>
</evidence>
<name>A0A839DUU7_9PSEU</name>
<dbReference type="NCBIfam" id="TIGR02611">
    <property type="entry name" value="TIGR02611 family protein"/>
    <property type="match status" value="1"/>
</dbReference>
<gene>
    <name evidence="2" type="ORF">FHX42_003128</name>
</gene>
<evidence type="ECO:0000313" key="2">
    <source>
        <dbReference type="EMBL" id="MBA8825762.1"/>
    </source>
</evidence>
<dbReference type="InterPro" id="IPR013434">
    <property type="entry name" value="CHP02611"/>
</dbReference>